<accession>A0ABM6WDQ6</accession>
<evidence type="ECO:0000313" key="1">
    <source>
        <dbReference type="EMBL" id="AWO02102.1"/>
    </source>
</evidence>
<dbReference type="EMBL" id="CP029600">
    <property type="protein sequence ID" value="AWO02102.1"/>
    <property type="molecule type" value="Genomic_DNA"/>
</dbReference>
<keyword evidence="2" id="KW-1185">Reference proteome</keyword>
<dbReference type="Proteomes" id="UP000246099">
    <property type="component" value="Chromosome"/>
</dbReference>
<organism evidence="1 2">
    <name type="scientific">Chitinophaga alhagiae</name>
    <dbReference type="NCBI Taxonomy" id="2203219"/>
    <lineage>
        <taxon>Bacteria</taxon>
        <taxon>Pseudomonadati</taxon>
        <taxon>Bacteroidota</taxon>
        <taxon>Chitinophagia</taxon>
        <taxon>Chitinophagales</taxon>
        <taxon>Chitinophagaceae</taxon>
        <taxon>Chitinophaga</taxon>
    </lineage>
</organism>
<gene>
    <name evidence="1" type="ORF">DLD77_10545</name>
</gene>
<sequence length="66" mass="7301">MIMCFISSLKFFALNDDVKLAPHTGQGKRIVRNGAVKRALSQIGQLADTRMYCGFQGKGVLKGEKR</sequence>
<proteinExistence type="predicted"/>
<protein>
    <submittedName>
        <fullName evidence="1">Uncharacterized protein</fullName>
    </submittedName>
</protein>
<reference evidence="1 2" key="1">
    <citation type="submission" date="2018-05" db="EMBL/GenBank/DDBJ databases">
        <title>Chitinophaga sp. nov., isolated from rhizosphere soil of Alhagi.</title>
        <authorList>
            <person name="Liu Y."/>
        </authorList>
    </citation>
    <scope>NUCLEOTIDE SEQUENCE [LARGE SCALE GENOMIC DNA]</scope>
    <source>
        <strain evidence="1 2">T22</strain>
    </source>
</reference>
<name>A0ABM6WDQ6_9BACT</name>
<evidence type="ECO:0000313" key="2">
    <source>
        <dbReference type="Proteomes" id="UP000246099"/>
    </source>
</evidence>